<dbReference type="AlphaFoldDB" id="A0A4R6DC38"/>
<gene>
    <name evidence="1" type="ORF">C7389_1591</name>
</gene>
<dbReference type="RefSeq" id="WP_133595303.1">
    <property type="nucleotide sequence ID" value="NZ_SNVV01000059.1"/>
</dbReference>
<dbReference type="Proteomes" id="UP000295129">
    <property type="component" value="Unassembled WGS sequence"/>
</dbReference>
<name>A0A4R6DC38_9RHOO</name>
<evidence type="ECO:0000313" key="1">
    <source>
        <dbReference type="EMBL" id="TDN41890.1"/>
    </source>
</evidence>
<proteinExistence type="predicted"/>
<keyword evidence="2" id="KW-1185">Reference proteome</keyword>
<dbReference type="OrthoDB" id="6691177at2"/>
<dbReference type="EMBL" id="SNVV01000059">
    <property type="protein sequence ID" value="TDN41890.1"/>
    <property type="molecule type" value="Genomic_DNA"/>
</dbReference>
<sequence length="491" mass="55954">MQVSVYFSDYFGVAPEVLDAYGAFNISLINDLPVFIDPFLLFNSDKPEYQSLHAGIIKYVRFLREISAEGEISPGLLRSWFRFPEVKQTWLGYSKVGNGGSGLGQVFSTALNDNLHSVFRDFGEEKITKSSHLEKLCLIKDGVGKDNISDFATNLIKGFLCEYTQKFAKQHLHANRIKRVPVTHTKFNYETRSWQTAHYELPFIDGDFVLLTPKDLLTKDEAWINKHDLIGDFDEVSESLPNEVLRSQVNEYLARQIPDDANQKDINRAVAATLRKFPELIDYYIKFKEDNGADAVKISDEKIRETESVFISQVSSLITKLHSEKNFYAEPNDTFDETLKRVHFLKQVIENNDGYRVFYVKGQPVKRESDLQLMFRLTWYAAQDDVNSEVNNGRGPVDYKISRGSKDSTLVEFKLASNSKLKQNLENQVAVYEAANQTKQSIKVIMCFSEIELVKTVRVLNELKLTGSKAIVVIDAGRDNKLSASNVKTDE</sequence>
<accession>A0A4R6DC38</accession>
<comment type="caution">
    <text evidence="1">The sequence shown here is derived from an EMBL/GenBank/DDBJ whole genome shotgun (WGS) entry which is preliminary data.</text>
</comment>
<evidence type="ECO:0000313" key="2">
    <source>
        <dbReference type="Proteomes" id="UP000295129"/>
    </source>
</evidence>
<reference evidence="1 2" key="1">
    <citation type="submission" date="2019-03" db="EMBL/GenBank/DDBJ databases">
        <title>Genomic Encyclopedia of Type Strains, Phase IV (KMG-IV): sequencing the most valuable type-strain genomes for metagenomic binning, comparative biology and taxonomic classification.</title>
        <authorList>
            <person name="Goeker M."/>
        </authorList>
    </citation>
    <scope>NUCLEOTIDE SEQUENCE [LARGE SCALE GENOMIC DNA]</scope>
    <source>
        <strain evidence="1 2">DSM 12121</strain>
    </source>
</reference>
<organism evidence="1 2">
    <name type="scientific">Azoarcus indigens</name>
    <dbReference type="NCBI Taxonomy" id="29545"/>
    <lineage>
        <taxon>Bacteria</taxon>
        <taxon>Pseudomonadati</taxon>
        <taxon>Pseudomonadota</taxon>
        <taxon>Betaproteobacteria</taxon>
        <taxon>Rhodocyclales</taxon>
        <taxon>Zoogloeaceae</taxon>
        <taxon>Azoarcus</taxon>
    </lineage>
</organism>
<protein>
    <submittedName>
        <fullName evidence="1">Uncharacterized protein</fullName>
    </submittedName>
</protein>